<evidence type="ECO:0000256" key="6">
    <source>
        <dbReference type="ARBA" id="ARBA00023163"/>
    </source>
</evidence>
<proteinExistence type="inferred from homology"/>
<evidence type="ECO:0000313" key="11">
    <source>
        <dbReference type="EMBL" id="KHO63865.1"/>
    </source>
</evidence>
<dbReference type="STRING" id="706570.PT85_15375"/>
<comment type="function">
    <text evidence="7">Responsible for the coupling of flagellin expression to flagellar assembly by preventing expression of the flagellin genes when a component of the middle class of proteins is defective. It negatively regulates flagellar genes by inhibiting the activity of FliA by directly binding to FliA.</text>
</comment>
<dbReference type="OrthoDB" id="6636644at2"/>
<dbReference type="GO" id="GO:0044781">
    <property type="term" value="P:bacterial-type flagellum organization"/>
    <property type="evidence" value="ECO:0007669"/>
    <property type="project" value="UniProtKB-KW"/>
</dbReference>
<evidence type="ECO:0000256" key="1">
    <source>
        <dbReference type="ARBA" id="ARBA00005322"/>
    </source>
</evidence>
<evidence type="ECO:0000256" key="2">
    <source>
        <dbReference type="ARBA" id="ARBA00017823"/>
    </source>
</evidence>
<dbReference type="NCBIfam" id="TIGR03824">
    <property type="entry name" value="FlgM_jcvi"/>
    <property type="match status" value="1"/>
</dbReference>
<dbReference type="PATRIC" id="fig|706570.3.peg.874"/>
<comment type="similarity">
    <text evidence="1">Belongs to the FlgM family.</text>
</comment>
<evidence type="ECO:0000313" key="12">
    <source>
        <dbReference type="EMBL" id="SIR17595.1"/>
    </source>
</evidence>
<reference evidence="11 13" key="1">
    <citation type="submission" date="2014-11" db="EMBL/GenBank/DDBJ databases">
        <title>Genome sequence of Pseudomonas tuomuerensis JCM 14085.</title>
        <authorList>
            <person name="Shin S.-K."/>
            <person name="Yi H."/>
        </authorList>
    </citation>
    <scope>NUCLEOTIDE SEQUENCE [LARGE SCALE GENOMIC DNA]</scope>
    <source>
        <strain evidence="11 13">JCM 14085</strain>
    </source>
</reference>
<keyword evidence="5" id="KW-0805">Transcription regulation</keyword>
<gene>
    <name evidence="11" type="ORF">PT85_15375</name>
    <name evidence="12" type="ORF">SAMN05421672_1163</name>
</gene>
<accession>A0A0B2DBP8</accession>
<evidence type="ECO:0000256" key="8">
    <source>
        <dbReference type="ARBA" id="ARBA00030117"/>
    </source>
</evidence>
<sequence>MEISRSLKPVQLGTVETATARAQAPVGKRERQQAGEPQMSLEPLQESLNALPDVDLARVQEIKQALQRGEIPLDTEALAASILAYHGGQQA</sequence>
<keyword evidence="3" id="KW-0678">Repressor</keyword>
<evidence type="ECO:0000256" key="9">
    <source>
        <dbReference type="SAM" id="MobiDB-lite"/>
    </source>
</evidence>
<dbReference type="InterPro" id="IPR007412">
    <property type="entry name" value="FlgM"/>
</dbReference>
<evidence type="ECO:0000259" key="10">
    <source>
        <dbReference type="Pfam" id="PF04316"/>
    </source>
</evidence>
<keyword evidence="4" id="KW-1005">Bacterial flagellum biogenesis</keyword>
<dbReference type="Proteomes" id="UP000186079">
    <property type="component" value="Unassembled WGS sequence"/>
</dbReference>
<keyword evidence="6" id="KW-0804">Transcription</keyword>
<keyword evidence="13" id="KW-1185">Reference proteome</keyword>
<evidence type="ECO:0000256" key="4">
    <source>
        <dbReference type="ARBA" id="ARBA00022795"/>
    </source>
</evidence>
<dbReference type="Pfam" id="PF04316">
    <property type="entry name" value="FlgM"/>
    <property type="match status" value="1"/>
</dbReference>
<evidence type="ECO:0000256" key="5">
    <source>
        <dbReference type="ARBA" id="ARBA00023015"/>
    </source>
</evidence>
<feature type="domain" description="Anti-sigma-28 factor FlgM C-terminal" evidence="10">
    <location>
        <begin position="44"/>
        <end position="83"/>
    </location>
</feature>
<dbReference type="RefSeq" id="WP_039560137.1">
    <property type="nucleotide sequence ID" value="NZ_FMUP01000004.1"/>
</dbReference>
<evidence type="ECO:0000256" key="7">
    <source>
        <dbReference type="ARBA" id="ARBA00024739"/>
    </source>
</evidence>
<reference evidence="12 14" key="2">
    <citation type="submission" date="2017-01" db="EMBL/GenBank/DDBJ databases">
        <authorList>
            <person name="Mah S.A."/>
            <person name="Swanson W.J."/>
            <person name="Moy G.W."/>
            <person name="Vacquier V.D."/>
        </authorList>
    </citation>
    <scope>NUCLEOTIDE SEQUENCE [LARGE SCALE GENOMIC DNA]</scope>
    <source>
        <strain evidence="12 14">ATCC 29606</strain>
    </source>
</reference>
<name>A0A0B2DBP8_9PSED</name>
<dbReference type="EMBL" id="FTMC01000016">
    <property type="protein sequence ID" value="SIR17595.1"/>
    <property type="molecule type" value="Genomic_DNA"/>
</dbReference>
<dbReference type="AlphaFoldDB" id="A0A0B2DBP8"/>
<organism evidence="11 13">
    <name type="scientific">Pseudomonas flexibilis</name>
    <dbReference type="NCBI Taxonomy" id="706570"/>
    <lineage>
        <taxon>Bacteria</taxon>
        <taxon>Pseudomonadati</taxon>
        <taxon>Pseudomonadota</taxon>
        <taxon>Gammaproteobacteria</taxon>
        <taxon>Pseudomonadales</taxon>
        <taxon>Pseudomonadaceae</taxon>
        <taxon>Pseudomonas</taxon>
    </lineage>
</organism>
<dbReference type="GO" id="GO:0045892">
    <property type="term" value="P:negative regulation of DNA-templated transcription"/>
    <property type="evidence" value="ECO:0007669"/>
    <property type="project" value="InterPro"/>
</dbReference>
<dbReference type="SUPFAM" id="SSF101498">
    <property type="entry name" value="Anti-sigma factor FlgM"/>
    <property type="match status" value="1"/>
</dbReference>
<dbReference type="EMBL" id="JTAK01000006">
    <property type="protein sequence ID" value="KHO63865.1"/>
    <property type="molecule type" value="Genomic_DNA"/>
</dbReference>
<feature type="region of interest" description="Disordered" evidence="9">
    <location>
        <begin position="1"/>
        <end position="47"/>
    </location>
</feature>
<dbReference type="InterPro" id="IPR035890">
    <property type="entry name" value="Anti-sigma-28_factor_FlgM_sf"/>
</dbReference>
<dbReference type="InterPro" id="IPR031316">
    <property type="entry name" value="FlgM_C"/>
</dbReference>
<evidence type="ECO:0000256" key="3">
    <source>
        <dbReference type="ARBA" id="ARBA00022491"/>
    </source>
</evidence>
<evidence type="ECO:0000313" key="14">
    <source>
        <dbReference type="Proteomes" id="UP000186079"/>
    </source>
</evidence>
<dbReference type="Proteomes" id="UP000030980">
    <property type="component" value="Unassembled WGS sequence"/>
</dbReference>
<evidence type="ECO:0000313" key="13">
    <source>
        <dbReference type="Proteomes" id="UP000030980"/>
    </source>
</evidence>
<accession>A0A0B3BMJ8</accession>
<protein>
    <recommendedName>
        <fullName evidence="2">Negative regulator of flagellin synthesis</fullName>
    </recommendedName>
    <alternativeName>
        <fullName evidence="8">Anti-sigma-28 factor</fullName>
    </alternativeName>
</protein>